<dbReference type="InterPro" id="IPR005181">
    <property type="entry name" value="SASA"/>
</dbReference>
<dbReference type="RefSeq" id="WP_092018124.1">
    <property type="nucleotide sequence ID" value="NZ_FOXH01000009.1"/>
</dbReference>
<feature type="domain" description="Sialate O-acetylesterase" evidence="2">
    <location>
        <begin position="133"/>
        <end position="314"/>
    </location>
</feature>
<organism evidence="4 5">
    <name type="scientific">Pseudarcicella hirudinis</name>
    <dbReference type="NCBI Taxonomy" id="1079859"/>
    <lineage>
        <taxon>Bacteria</taxon>
        <taxon>Pseudomonadati</taxon>
        <taxon>Bacteroidota</taxon>
        <taxon>Cytophagia</taxon>
        <taxon>Cytophagales</taxon>
        <taxon>Flectobacillaceae</taxon>
        <taxon>Pseudarcicella</taxon>
    </lineage>
</organism>
<evidence type="ECO:0000313" key="5">
    <source>
        <dbReference type="Proteomes" id="UP000199306"/>
    </source>
</evidence>
<dbReference type="GO" id="GO:0016788">
    <property type="term" value="F:hydrolase activity, acting on ester bonds"/>
    <property type="evidence" value="ECO:0007669"/>
    <property type="project" value="UniProtKB-ARBA"/>
</dbReference>
<sequence length="605" mass="67366">MRKTLLFLVLIFSGMVGWSQEVSWPEAGNNGEGTIFQRNQQGNALIRFVVSNTSEIPVLQVRYRQYSISTAEAGNYIDPRNGSPDLQKEGWLNNVPFTGTGTCQISFEMTIKGGLYLMETNIDSPARIFGVGEVFAIAGQSNAAGYALSNAKSLGYVNQRFVRYFNKKESFDPVDPGGAKAPGSKDFIWYWGKLGEKLVNYLQVPVAFYQAAWSATRIRNWESSSDSTTGIVFPYKNLRNTITAIKDRYGMRAILWHQGEQDNKAVGLYEPDYAAKLNRVISASRRHAGDNLPWVIAQASYIGRTLDPAINIAQKQVIGFYANGYFKEFGDSSAVSSNKFRQIFRGPDTDLIGPEFRRTGDGEPTHFNEIVDSSAANCGQCKAADKWFEALTSSQQFFKNSIPLLNKKVVDIPLKPCIPTCGCKFKIESVIQSTGRNSGQVNFNGCDVTDIQWQLIDRNNVLTTIETTPKSNTFPFLIPPYLLSGTYQIKVNVLNCKGGDVASLAYIQPPPLVLETSLDEIHPFIAFPNPTSGRLEIKFFAKKAQTAAFTLTDMQGKKMISKELVSKEGVNSYEFDIKNIPSGTYLIHLQSDNNQETFKIFKTDQ</sequence>
<dbReference type="NCBIfam" id="TIGR04183">
    <property type="entry name" value="Por_Secre_tail"/>
    <property type="match status" value="1"/>
</dbReference>
<dbReference type="EMBL" id="FOXH01000009">
    <property type="protein sequence ID" value="SFQ06419.1"/>
    <property type="molecule type" value="Genomic_DNA"/>
</dbReference>
<keyword evidence="5" id="KW-1185">Reference proteome</keyword>
<feature type="domain" description="Secretion system C-terminal sorting" evidence="3">
    <location>
        <begin position="527"/>
        <end position="600"/>
    </location>
</feature>
<reference evidence="4 5" key="1">
    <citation type="submission" date="2016-10" db="EMBL/GenBank/DDBJ databases">
        <authorList>
            <person name="de Groot N.N."/>
        </authorList>
    </citation>
    <scope>NUCLEOTIDE SEQUENCE [LARGE SCALE GENOMIC DNA]</scope>
    <source>
        <strain evidence="5">E92,LMG 26720,CCM 7988</strain>
    </source>
</reference>
<proteinExistence type="predicted"/>
<dbReference type="STRING" id="1079859.SAMN04515674_10995"/>
<evidence type="ECO:0000259" key="3">
    <source>
        <dbReference type="Pfam" id="PF18962"/>
    </source>
</evidence>
<keyword evidence="1" id="KW-0378">Hydrolase</keyword>
<name>A0A1I5VG25_9BACT</name>
<evidence type="ECO:0000313" key="4">
    <source>
        <dbReference type="EMBL" id="SFQ06419.1"/>
    </source>
</evidence>
<dbReference type="Gene3D" id="3.40.50.1110">
    <property type="entry name" value="SGNH hydrolase"/>
    <property type="match status" value="1"/>
</dbReference>
<evidence type="ECO:0000259" key="2">
    <source>
        <dbReference type="Pfam" id="PF03629"/>
    </source>
</evidence>
<dbReference type="AlphaFoldDB" id="A0A1I5VG25"/>
<protein>
    <submittedName>
        <fullName evidence="4">Por secretion system C-terminal sorting domain-containing protein</fullName>
    </submittedName>
</protein>
<dbReference type="Pfam" id="PF18962">
    <property type="entry name" value="Por_Secre_tail"/>
    <property type="match status" value="1"/>
</dbReference>
<accession>A0A1I5VG25</accession>
<dbReference type="InterPro" id="IPR026444">
    <property type="entry name" value="Secre_tail"/>
</dbReference>
<dbReference type="OrthoDB" id="933315at2"/>
<gene>
    <name evidence="4" type="ORF">SAMN04515674_10995</name>
</gene>
<dbReference type="InterPro" id="IPR036514">
    <property type="entry name" value="SGNH_hydro_sf"/>
</dbReference>
<dbReference type="Pfam" id="PF03629">
    <property type="entry name" value="SASA"/>
    <property type="match status" value="1"/>
</dbReference>
<dbReference type="SUPFAM" id="SSF52266">
    <property type="entry name" value="SGNH hydrolase"/>
    <property type="match status" value="1"/>
</dbReference>
<evidence type="ECO:0000256" key="1">
    <source>
        <dbReference type="ARBA" id="ARBA00022801"/>
    </source>
</evidence>
<dbReference type="Proteomes" id="UP000199306">
    <property type="component" value="Unassembled WGS sequence"/>
</dbReference>